<dbReference type="InterPro" id="IPR028098">
    <property type="entry name" value="Glyco_trans_4-like_N"/>
</dbReference>
<accession>A0A7X0S9F6</accession>
<evidence type="ECO:0000256" key="2">
    <source>
        <dbReference type="SAM" id="Coils"/>
    </source>
</evidence>
<proteinExistence type="predicted"/>
<evidence type="ECO:0000259" key="3">
    <source>
        <dbReference type="Pfam" id="PF00534"/>
    </source>
</evidence>
<dbReference type="Pfam" id="PF00534">
    <property type="entry name" value="Glycos_transf_1"/>
    <property type="match status" value="1"/>
</dbReference>
<name>A0A7X0S9F6_9CLOT</name>
<dbReference type="Proteomes" id="UP000585258">
    <property type="component" value="Unassembled WGS sequence"/>
</dbReference>
<evidence type="ECO:0000256" key="1">
    <source>
        <dbReference type="ARBA" id="ARBA00022679"/>
    </source>
</evidence>
<dbReference type="RefSeq" id="WP_185163309.1">
    <property type="nucleotide sequence ID" value="NZ_JACKWY010000001.1"/>
</dbReference>
<evidence type="ECO:0000259" key="4">
    <source>
        <dbReference type="Pfam" id="PF13439"/>
    </source>
</evidence>
<protein>
    <submittedName>
        <fullName evidence="5">Glycosyltransferase family 4 protein</fullName>
    </submittedName>
</protein>
<dbReference type="GO" id="GO:0016757">
    <property type="term" value="F:glycosyltransferase activity"/>
    <property type="evidence" value="ECO:0007669"/>
    <property type="project" value="InterPro"/>
</dbReference>
<keyword evidence="2" id="KW-0175">Coiled coil</keyword>
<dbReference type="FunFam" id="3.40.50.2000:FF:000119">
    <property type="entry name" value="Glycosyl transferase group 1"/>
    <property type="match status" value="1"/>
</dbReference>
<dbReference type="InterPro" id="IPR001296">
    <property type="entry name" value="Glyco_trans_1"/>
</dbReference>
<keyword evidence="1 5" id="KW-0808">Transferase</keyword>
<dbReference type="AlphaFoldDB" id="A0A7X0S9F6"/>
<evidence type="ECO:0000313" key="5">
    <source>
        <dbReference type="EMBL" id="MBB6713503.1"/>
    </source>
</evidence>
<organism evidence="5 6">
    <name type="scientific">Clostridium gasigenes</name>
    <dbReference type="NCBI Taxonomy" id="94869"/>
    <lineage>
        <taxon>Bacteria</taxon>
        <taxon>Bacillati</taxon>
        <taxon>Bacillota</taxon>
        <taxon>Clostridia</taxon>
        <taxon>Eubacteriales</taxon>
        <taxon>Clostridiaceae</taxon>
        <taxon>Clostridium</taxon>
    </lineage>
</organism>
<comment type="caution">
    <text evidence="5">The sequence shown here is derived from an EMBL/GenBank/DDBJ whole genome shotgun (WGS) entry which is preliminary data.</text>
</comment>
<dbReference type="SUPFAM" id="SSF53756">
    <property type="entry name" value="UDP-Glycosyltransferase/glycogen phosphorylase"/>
    <property type="match status" value="1"/>
</dbReference>
<feature type="domain" description="Glycosyl transferase family 1" evidence="3">
    <location>
        <begin position="189"/>
        <end position="341"/>
    </location>
</feature>
<reference evidence="5 6" key="1">
    <citation type="submission" date="2020-08" db="EMBL/GenBank/DDBJ databases">
        <title>Clostridia isolated from Swiss meat.</title>
        <authorList>
            <person name="Wambui J."/>
            <person name="Stevens M.J.A."/>
            <person name="Stephan R."/>
        </authorList>
    </citation>
    <scope>NUCLEOTIDE SEQUENCE [LARGE SCALE GENOMIC DNA]</scope>
    <source>
        <strain evidence="5 6">CM001</strain>
    </source>
</reference>
<feature type="domain" description="Glycosyltransferase subfamily 4-like N-terminal" evidence="4">
    <location>
        <begin position="18"/>
        <end position="169"/>
    </location>
</feature>
<dbReference type="EMBL" id="JACKWY010000001">
    <property type="protein sequence ID" value="MBB6713503.1"/>
    <property type="molecule type" value="Genomic_DNA"/>
</dbReference>
<dbReference type="PANTHER" id="PTHR46401:SF2">
    <property type="entry name" value="GLYCOSYLTRANSFERASE WBBK-RELATED"/>
    <property type="match status" value="1"/>
</dbReference>
<feature type="coiled-coil region" evidence="2">
    <location>
        <begin position="308"/>
        <end position="338"/>
    </location>
</feature>
<sequence length="360" mass="41819">MDNKIVINSSILDECPTGLGIYVKNVVKELYKQDKNIRVLSPVDIAGIKVEKINKYVKPSYKKTGGLMRFLWTQLILPFKVKKDEVIYHPFQYLTLLSRAKQIITIHDFIPLHYPDVAKHQNKYYKILMPLLLKRAYKIVAISENTKKDILKFYNIDENKICVIPNGYDNNFFNVENININVLKKYNINYNYMIMVGASYPHKNLELAIRAIANIKKECKIIIVGKDSDYIKKLKKLAKELNIEEKINFIGYIPDEDLPALYYYSKAFLYTTLYEGFGLPILEAMGCGTVVITSDNSSLAEVYGDAALIFKNNDLVDLQEKIEEILNNENLRQELIEKSKKNIKRFSWEKTAKEIYKILK</sequence>
<dbReference type="Gene3D" id="3.40.50.2000">
    <property type="entry name" value="Glycogen Phosphorylase B"/>
    <property type="match status" value="2"/>
</dbReference>
<dbReference type="PANTHER" id="PTHR46401">
    <property type="entry name" value="GLYCOSYLTRANSFERASE WBBK-RELATED"/>
    <property type="match status" value="1"/>
</dbReference>
<gene>
    <name evidence="5" type="ORF">H7E68_01985</name>
</gene>
<dbReference type="Pfam" id="PF13439">
    <property type="entry name" value="Glyco_transf_4"/>
    <property type="match status" value="1"/>
</dbReference>
<dbReference type="CDD" id="cd03809">
    <property type="entry name" value="GT4_MtfB-like"/>
    <property type="match status" value="1"/>
</dbReference>
<evidence type="ECO:0000313" key="6">
    <source>
        <dbReference type="Proteomes" id="UP000585258"/>
    </source>
</evidence>